<dbReference type="RefSeq" id="WP_137615890.1">
    <property type="nucleotide sequence ID" value="NZ_BJDI01000004.1"/>
</dbReference>
<name>A0ABW1SJ71_9LACO</name>
<keyword evidence="2" id="KW-1185">Reference proteome</keyword>
<dbReference type="Proteomes" id="UP001596171">
    <property type="component" value="Unassembled WGS sequence"/>
</dbReference>
<gene>
    <name evidence="1" type="ORF">ACFP1L_05110</name>
</gene>
<evidence type="ECO:0000313" key="1">
    <source>
        <dbReference type="EMBL" id="MFC6201274.1"/>
    </source>
</evidence>
<comment type="caution">
    <text evidence="1">The sequence shown here is derived from an EMBL/GenBank/DDBJ whole genome shotgun (WGS) entry which is preliminary data.</text>
</comment>
<accession>A0ABW1SJ71</accession>
<organism evidence="1 2">
    <name type="scientific">Lactiplantibacillus nangangensis</name>
    <dbReference type="NCBI Taxonomy" id="2559917"/>
    <lineage>
        <taxon>Bacteria</taxon>
        <taxon>Bacillati</taxon>
        <taxon>Bacillota</taxon>
        <taxon>Bacilli</taxon>
        <taxon>Lactobacillales</taxon>
        <taxon>Lactobacillaceae</taxon>
        <taxon>Lactiplantibacillus</taxon>
    </lineage>
</organism>
<protein>
    <submittedName>
        <fullName evidence="1">Uncharacterized protein</fullName>
    </submittedName>
</protein>
<proteinExistence type="predicted"/>
<reference evidence="2" key="1">
    <citation type="journal article" date="2019" name="Int. J. Syst. Evol. Microbiol.">
        <title>The Global Catalogue of Microorganisms (GCM) 10K type strain sequencing project: providing services to taxonomists for standard genome sequencing and annotation.</title>
        <authorList>
            <consortium name="The Broad Institute Genomics Platform"/>
            <consortium name="The Broad Institute Genome Sequencing Center for Infectious Disease"/>
            <person name="Wu L."/>
            <person name="Ma J."/>
        </authorList>
    </citation>
    <scope>NUCLEOTIDE SEQUENCE [LARGE SCALE GENOMIC DNA]</scope>
    <source>
        <strain evidence="2">CCM 8930</strain>
    </source>
</reference>
<dbReference type="EMBL" id="JBHSSE010000011">
    <property type="protein sequence ID" value="MFC6201274.1"/>
    <property type="molecule type" value="Genomic_DNA"/>
</dbReference>
<sequence length="63" mass="7017">MDELGLYLGYSANKKMILSVITSEVLTYLEGDAMKVIVPSLVIDSKLLGIRKLYAELELRGLE</sequence>
<evidence type="ECO:0000313" key="2">
    <source>
        <dbReference type="Proteomes" id="UP001596171"/>
    </source>
</evidence>